<name>A0ABY8EZ94_9HYPH</name>
<organism evidence="4 5">
    <name type="scientific">Roseibium porphyridii</name>
    <dbReference type="NCBI Taxonomy" id="2866279"/>
    <lineage>
        <taxon>Bacteria</taxon>
        <taxon>Pseudomonadati</taxon>
        <taxon>Pseudomonadota</taxon>
        <taxon>Alphaproteobacteria</taxon>
        <taxon>Hyphomicrobiales</taxon>
        <taxon>Stappiaceae</taxon>
        <taxon>Roseibium</taxon>
    </lineage>
</organism>
<feature type="repeat" description="ANK" evidence="3">
    <location>
        <begin position="73"/>
        <end position="105"/>
    </location>
</feature>
<dbReference type="SMART" id="SM00248">
    <property type="entry name" value="ANK"/>
    <property type="match status" value="2"/>
</dbReference>
<dbReference type="PROSITE" id="PS50297">
    <property type="entry name" value="ANK_REP_REGION"/>
    <property type="match status" value="2"/>
</dbReference>
<protein>
    <submittedName>
        <fullName evidence="4">Ankyrin repeat domain-containing protein</fullName>
    </submittedName>
</protein>
<dbReference type="PROSITE" id="PS50088">
    <property type="entry name" value="ANK_REPEAT"/>
    <property type="match status" value="2"/>
</dbReference>
<dbReference type="SUPFAM" id="SSF48403">
    <property type="entry name" value="Ankyrin repeat"/>
    <property type="match status" value="1"/>
</dbReference>
<evidence type="ECO:0000256" key="1">
    <source>
        <dbReference type="ARBA" id="ARBA00022737"/>
    </source>
</evidence>
<dbReference type="InterPro" id="IPR036770">
    <property type="entry name" value="Ankyrin_rpt-contain_sf"/>
</dbReference>
<dbReference type="RefSeq" id="WP_265682125.1">
    <property type="nucleotide sequence ID" value="NZ_CP120863.1"/>
</dbReference>
<keyword evidence="2 3" id="KW-0040">ANK repeat</keyword>
<evidence type="ECO:0000313" key="4">
    <source>
        <dbReference type="EMBL" id="WFE87264.1"/>
    </source>
</evidence>
<sequence length="137" mass="14661">MGKKLKRRQSLDEILASCSDTLFPAELGVAPVTVDSRDADGDTPLHVLARRGNNYGIERLIEAGADVNAVGDMSETPLHIALHKRNIVAVELLLNAGAGVSLVSEFGQSPQNIANDLGSEFRALLRRKAGAKPAYQE</sequence>
<dbReference type="PANTHER" id="PTHR24171">
    <property type="entry name" value="ANKYRIN REPEAT DOMAIN-CONTAINING PROTEIN 39-RELATED"/>
    <property type="match status" value="1"/>
</dbReference>
<keyword evidence="5" id="KW-1185">Reference proteome</keyword>
<keyword evidence="1" id="KW-0677">Repeat</keyword>
<accession>A0ABY8EZ94</accession>
<evidence type="ECO:0000256" key="2">
    <source>
        <dbReference type="ARBA" id="ARBA00023043"/>
    </source>
</evidence>
<evidence type="ECO:0000256" key="3">
    <source>
        <dbReference type="PROSITE-ProRule" id="PRU00023"/>
    </source>
</evidence>
<reference evidence="4 5" key="1">
    <citation type="submission" date="2023-03" db="EMBL/GenBank/DDBJ databases">
        <title>Roseibium porphyridii sp. nov. and Roseibium rhodosorbium sp. nov. isolated from marine algae, Porphyridium cruentum and Rhodosorus marinus, respectively.</title>
        <authorList>
            <person name="Lee M.W."/>
            <person name="Choi B.J."/>
            <person name="Lee J.K."/>
            <person name="Choi D.G."/>
            <person name="Baek J.H."/>
            <person name="Bayburt H."/>
            <person name="Kim J.M."/>
            <person name="Han D.M."/>
            <person name="Kim K.H."/>
            <person name="Jeon C.O."/>
        </authorList>
    </citation>
    <scope>NUCLEOTIDE SEQUENCE [LARGE SCALE GENOMIC DNA]</scope>
    <source>
        <strain evidence="4 5">KMA01</strain>
    </source>
</reference>
<dbReference type="Gene3D" id="1.25.40.20">
    <property type="entry name" value="Ankyrin repeat-containing domain"/>
    <property type="match status" value="1"/>
</dbReference>
<dbReference type="Pfam" id="PF12796">
    <property type="entry name" value="Ank_2"/>
    <property type="match status" value="1"/>
</dbReference>
<dbReference type="InterPro" id="IPR002110">
    <property type="entry name" value="Ankyrin_rpt"/>
</dbReference>
<evidence type="ECO:0000313" key="5">
    <source>
        <dbReference type="Proteomes" id="UP001209803"/>
    </source>
</evidence>
<dbReference type="EMBL" id="CP120863">
    <property type="protein sequence ID" value="WFE87264.1"/>
    <property type="molecule type" value="Genomic_DNA"/>
</dbReference>
<gene>
    <name evidence="4" type="ORF">K1718_13855</name>
</gene>
<proteinExistence type="predicted"/>
<feature type="repeat" description="ANK" evidence="3">
    <location>
        <begin position="40"/>
        <end position="72"/>
    </location>
</feature>
<dbReference type="Proteomes" id="UP001209803">
    <property type="component" value="Chromosome"/>
</dbReference>